<organism evidence="1 2">
    <name type="scientific">Pseudomonas syringae pv. avii</name>
    <dbReference type="NCBI Taxonomy" id="663959"/>
    <lineage>
        <taxon>Bacteria</taxon>
        <taxon>Pseudomonadati</taxon>
        <taxon>Pseudomonadota</taxon>
        <taxon>Gammaproteobacteria</taxon>
        <taxon>Pseudomonadales</taxon>
        <taxon>Pseudomonadaceae</taxon>
        <taxon>Pseudomonas</taxon>
        <taxon>Pseudomonas syringae</taxon>
    </lineage>
</organism>
<sequence>MLVEPQAEGVLDHARDKRRCLAGRQALLGLPGELRFLHLHRQHERDALPHVFRRQFDAARQQAAVFAELTHGIQQALAQTVDVGAALGRGDQVDVAFLHAVATFGQPQQRPVHRFFITRQAAAERLVGQAFEVADRVFQVRAQAVFVVPFDLLAGAFVFKADQQPRAQHGLGLEHVLEAADGEFGRIEILGVRRKVHAGAGVALAHGADHFQVGGFVAIGESHLVLVAIALDLDPHQGRQRVDHGNTHAVQTAGELVVLVGELAAGMQLGKDQLDARHTLFGVNVHRHATTVVGHFQGMVGVKDDLHRLGVPGQGFVDAVVDDFLGKVVRPTGVGVHAGAFAHRVEAREDFDGVGVIRASAGSGHGVSS</sequence>
<gene>
    <name evidence="1" type="ORF">ALP29_05276</name>
</gene>
<evidence type="ECO:0000313" key="2">
    <source>
        <dbReference type="Proteomes" id="UP000280395"/>
    </source>
</evidence>
<dbReference type="AlphaFoldDB" id="A0A3M5VF69"/>
<comment type="caution">
    <text evidence="1">The sequence shown here is derived from an EMBL/GenBank/DDBJ whole genome shotgun (WGS) entry which is preliminary data.</text>
</comment>
<accession>A0A3M5VF69</accession>
<dbReference type="Proteomes" id="UP000280395">
    <property type="component" value="Unassembled WGS sequence"/>
</dbReference>
<name>A0A3M5VF69_PSESX</name>
<reference evidence="1 2" key="1">
    <citation type="submission" date="2018-08" db="EMBL/GenBank/DDBJ databases">
        <title>Recombination of ecologically and evolutionarily significant loci maintains genetic cohesion in the Pseudomonas syringae species complex.</title>
        <authorList>
            <person name="Dillon M."/>
            <person name="Thakur S."/>
            <person name="Almeida R.N.D."/>
            <person name="Weir B.S."/>
            <person name="Guttman D.S."/>
        </authorList>
    </citation>
    <scope>NUCLEOTIDE SEQUENCE [LARGE SCALE GENOMIC DNA]</scope>
    <source>
        <strain evidence="1 2">ICMP 14479</strain>
    </source>
</reference>
<protein>
    <submittedName>
        <fullName evidence="1">Uncharacterized protein</fullName>
    </submittedName>
</protein>
<evidence type="ECO:0000313" key="1">
    <source>
        <dbReference type="EMBL" id="RMU56839.1"/>
    </source>
</evidence>
<dbReference type="EMBL" id="RBUA01000679">
    <property type="protein sequence ID" value="RMU56839.1"/>
    <property type="molecule type" value="Genomic_DNA"/>
</dbReference>
<proteinExistence type="predicted"/>